<keyword evidence="2" id="KW-0479">Metal-binding</keyword>
<dbReference type="AlphaFoldDB" id="G0WAQ8"/>
<dbReference type="InterPro" id="IPR011907">
    <property type="entry name" value="RNase_III"/>
</dbReference>
<evidence type="ECO:0000256" key="2">
    <source>
        <dbReference type="ARBA" id="ARBA00022723"/>
    </source>
</evidence>
<dbReference type="PANTHER" id="PTHR14950">
    <property type="entry name" value="DICER-RELATED"/>
    <property type="match status" value="1"/>
</dbReference>
<name>G0WAQ8_NAUDC</name>
<dbReference type="Pfam" id="PF00035">
    <property type="entry name" value="dsrm"/>
    <property type="match status" value="2"/>
</dbReference>
<dbReference type="InterPro" id="IPR048505">
    <property type="entry name" value="Dicers-like_N_sf"/>
</dbReference>
<accession>G0WAQ8</accession>
<protein>
    <recommendedName>
        <fullName evidence="13">RNase III domain-containing protein</fullName>
    </recommendedName>
</protein>
<keyword evidence="1" id="KW-0540">Nuclease</keyword>
<evidence type="ECO:0000313" key="11">
    <source>
        <dbReference type="EMBL" id="CCD24828.1"/>
    </source>
</evidence>
<keyword evidence="5" id="KW-0460">Magnesium</keyword>
<keyword evidence="12" id="KW-1185">Reference proteome</keyword>
<dbReference type="PANTHER" id="PTHR14950:SF37">
    <property type="entry name" value="ENDORIBONUCLEASE DICER"/>
    <property type="match status" value="1"/>
</dbReference>
<dbReference type="eggNOG" id="KOG1817">
    <property type="taxonomic scope" value="Eukaryota"/>
</dbReference>
<organism evidence="11 12">
    <name type="scientific">Naumovozyma dairenensis (strain ATCC 10597 / BCRC 20456 / CBS 421 / NBRC 0211 / NRRL Y-12639)</name>
    <name type="common">Saccharomyces dairenensis</name>
    <dbReference type="NCBI Taxonomy" id="1071378"/>
    <lineage>
        <taxon>Eukaryota</taxon>
        <taxon>Fungi</taxon>
        <taxon>Dikarya</taxon>
        <taxon>Ascomycota</taxon>
        <taxon>Saccharomycotina</taxon>
        <taxon>Saccharomycetes</taxon>
        <taxon>Saccharomycetales</taxon>
        <taxon>Saccharomycetaceae</taxon>
        <taxon>Naumovozyma</taxon>
    </lineage>
</organism>
<dbReference type="SMART" id="SM00535">
    <property type="entry name" value="RIBOc"/>
    <property type="match status" value="1"/>
</dbReference>
<evidence type="ECO:0000256" key="3">
    <source>
        <dbReference type="ARBA" id="ARBA00022759"/>
    </source>
</evidence>
<dbReference type="GO" id="GO:0004525">
    <property type="term" value="F:ribonuclease III activity"/>
    <property type="evidence" value="ECO:0007669"/>
    <property type="project" value="InterPro"/>
</dbReference>
<dbReference type="PROSITE" id="PS50142">
    <property type="entry name" value="RNASE_3_2"/>
    <property type="match status" value="1"/>
</dbReference>
<dbReference type="RefSeq" id="XP_003670071.1">
    <property type="nucleotide sequence ID" value="XM_003670023.1"/>
</dbReference>
<dbReference type="SUPFAM" id="SSF54768">
    <property type="entry name" value="dsRNA-binding domain-like"/>
    <property type="match status" value="2"/>
</dbReference>
<dbReference type="Pfam" id="PF00636">
    <property type="entry name" value="Ribonuclease_3"/>
    <property type="match status" value="1"/>
</dbReference>
<feature type="domain" description="DRBM" evidence="9">
    <location>
        <begin position="678"/>
        <end position="743"/>
    </location>
</feature>
<dbReference type="InterPro" id="IPR048504">
    <property type="entry name" value="Dicers-like_N"/>
</dbReference>
<dbReference type="PROSITE" id="PS50137">
    <property type="entry name" value="DS_RBD"/>
    <property type="match status" value="2"/>
</dbReference>
<feature type="region of interest" description="Disordered" evidence="8">
    <location>
        <begin position="559"/>
        <end position="677"/>
    </location>
</feature>
<dbReference type="Gene3D" id="1.10.1520.10">
    <property type="entry name" value="Ribonuclease III domain"/>
    <property type="match status" value="1"/>
</dbReference>
<evidence type="ECO:0000256" key="7">
    <source>
        <dbReference type="PROSITE-ProRule" id="PRU00266"/>
    </source>
</evidence>
<dbReference type="InterPro" id="IPR036389">
    <property type="entry name" value="RNase_III_sf"/>
</dbReference>
<dbReference type="SUPFAM" id="SSF69065">
    <property type="entry name" value="RNase III domain-like"/>
    <property type="match status" value="1"/>
</dbReference>
<gene>
    <name evidence="11" type="primary">NDAI0E00120</name>
    <name evidence="11" type="ordered locus">NDAI_0E00120</name>
</gene>
<keyword evidence="4" id="KW-0378">Hydrolase</keyword>
<dbReference type="KEGG" id="ndi:NDAI_0E00120"/>
<evidence type="ECO:0000256" key="1">
    <source>
        <dbReference type="ARBA" id="ARBA00022722"/>
    </source>
</evidence>
<evidence type="ECO:0000256" key="8">
    <source>
        <dbReference type="SAM" id="MobiDB-lite"/>
    </source>
</evidence>
<evidence type="ECO:0000256" key="5">
    <source>
        <dbReference type="ARBA" id="ARBA00022842"/>
    </source>
</evidence>
<evidence type="ECO:0000256" key="4">
    <source>
        <dbReference type="ARBA" id="ARBA00022801"/>
    </source>
</evidence>
<dbReference type="GeneID" id="11499098"/>
<feature type="compositionally biased region" description="Basic and acidic residues" evidence="8">
    <location>
        <begin position="582"/>
        <end position="595"/>
    </location>
</feature>
<dbReference type="CDD" id="cd00593">
    <property type="entry name" value="RIBOc"/>
    <property type="match status" value="1"/>
</dbReference>
<dbReference type="SMART" id="SM00358">
    <property type="entry name" value="DSRM"/>
    <property type="match status" value="2"/>
</dbReference>
<dbReference type="GO" id="GO:0046872">
    <property type="term" value="F:metal ion binding"/>
    <property type="evidence" value="ECO:0007669"/>
    <property type="project" value="UniProtKB-KW"/>
</dbReference>
<dbReference type="Gene3D" id="1.20.1270.260">
    <property type="match status" value="1"/>
</dbReference>
<dbReference type="EMBL" id="HE580271">
    <property type="protein sequence ID" value="CCD24828.1"/>
    <property type="molecule type" value="Genomic_DNA"/>
</dbReference>
<feature type="compositionally biased region" description="Basic and acidic residues" evidence="8">
    <location>
        <begin position="654"/>
        <end position="664"/>
    </location>
</feature>
<dbReference type="HAMAP" id="MF_00104">
    <property type="entry name" value="RNase_III"/>
    <property type="match status" value="1"/>
</dbReference>
<evidence type="ECO:0000259" key="9">
    <source>
        <dbReference type="PROSITE" id="PS50137"/>
    </source>
</evidence>
<dbReference type="HOGENOM" id="CLU_018453_0_0_1"/>
<dbReference type="InterPro" id="IPR000999">
    <property type="entry name" value="RNase_III_dom"/>
</dbReference>
<feature type="domain" description="DRBM" evidence="9">
    <location>
        <begin position="269"/>
        <end position="334"/>
    </location>
</feature>
<sequence length="749" mass="82646">MSVEPVFVISEQYTEKHGEELRSFYKVQNACVQLKEAIKIIYANAKPNEELVELFTNGNELEQAIAKSPAMSIASYLYSVQPSFDVESIFEHYAFHEDSTPVDQFIKYPVVSDASLENLAFIHRSLPNMNVNLTESQRTMMSNERLEFLGDSWLGALVAYSLYKKYPFANEGALSKMKQAIVNNDNLEKISKKLGFPEKLRGNIPHTSLRKKDKKSKLYADCVEAYIGALVVDRYSAEFKEVSQWLEDLSEDIFEEMGDSLTRDPLNKNSKGELAEILQFNKLGKKVEYKTLNKKSPFRVEVRLGNIVLGVGVGDNIKEAEQRSAMFALENPKELEKYTASPIESTSKVNNDLEYSPAYDDDESTLALNPAVDSPSEASDAMSSTSALVESVVKEVGDSGNVAVLIDTLMNRMSNVVEQMVSSTVSNILEKKGDVSVLTPELKANSTMGEVEAKNIKRTRKETTNNTQNMERIAKMDSIKKKVPPISYDEPDPNIIIINSESEDASESSFDDRRQKRVQTRNDLPNEAFINVDSNGIYKSSTNLKALQDFNALAAAYDAKGKKGRKNKGGQQDGNLVGGFDPAKDSNNRPGERKGRLAFGSRINNNPGNLEGRLGSSKKANTNNRPGKSAGGRSVPGMSGSINKTLGLKAGLDPSKDSNNRGGEKVPSSNNSTRYDKEASEKLYALLGKSNMCPEYETTNEGDGFYTVCRIKGMGITIGEGSGRSKKISQHIAAGNALRNKEVKKLLSR</sequence>
<dbReference type="GO" id="GO:0003723">
    <property type="term" value="F:RNA binding"/>
    <property type="evidence" value="ECO:0007669"/>
    <property type="project" value="UniProtKB-UniRule"/>
</dbReference>
<feature type="domain" description="RNase III" evidence="10">
    <location>
        <begin position="86"/>
        <end position="235"/>
    </location>
</feature>
<feature type="region of interest" description="Disordered" evidence="8">
    <location>
        <begin position="500"/>
        <end position="521"/>
    </location>
</feature>
<evidence type="ECO:0000259" key="10">
    <source>
        <dbReference type="PROSITE" id="PS50142"/>
    </source>
</evidence>
<dbReference type="Pfam" id="PF20860">
    <property type="entry name" value="Dicers_N"/>
    <property type="match status" value="1"/>
</dbReference>
<dbReference type="STRING" id="1071378.G0WAQ8"/>
<keyword evidence="3" id="KW-0255">Endonuclease</keyword>
<evidence type="ECO:0008006" key="13">
    <source>
        <dbReference type="Google" id="ProtNLM"/>
    </source>
</evidence>
<dbReference type="GO" id="GO:0006364">
    <property type="term" value="P:rRNA processing"/>
    <property type="evidence" value="ECO:0007669"/>
    <property type="project" value="InterPro"/>
</dbReference>
<reference evidence="11 12" key="1">
    <citation type="journal article" date="2011" name="Proc. Natl. Acad. Sci. U.S.A.">
        <title>Evolutionary erosion of yeast sex chromosomes by mating-type switching accidents.</title>
        <authorList>
            <person name="Gordon J.L."/>
            <person name="Armisen D."/>
            <person name="Proux-Wera E."/>
            <person name="Oheigeartaigh S.S."/>
            <person name="Byrne K.P."/>
            <person name="Wolfe K.H."/>
        </authorList>
    </citation>
    <scope>NUCLEOTIDE SEQUENCE [LARGE SCALE GENOMIC DNA]</scope>
    <source>
        <strain evidence="12">ATCC 10597 / BCRC 20456 / CBS 421 / NBRC 0211 / NRRL Y-12639</strain>
    </source>
</reference>
<dbReference type="PROSITE" id="PS00517">
    <property type="entry name" value="RNASE_3_1"/>
    <property type="match status" value="1"/>
</dbReference>
<evidence type="ECO:0000256" key="6">
    <source>
        <dbReference type="ARBA" id="ARBA00022884"/>
    </source>
</evidence>
<dbReference type="Gene3D" id="3.30.160.20">
    <property type="match status" value="2"/>
</dbReference>
<keyword evidence="6 7" id="KW-0694">RNA-binding</keyword>
<proteinExistence type="inferred from homology"/>
<dbReference type="CDD" id="cd10845">
    <property type="entry name" value="DSRM_RNAse_III_family"/>
    <property type="match status" value="1"/>
</dbReference>
<dbReference type="InterPro" id="IPR014720">
    <property type="entry name" value="dsRBD_dom"/>
</dbReference>
<dbReference type="OrthoDB" id="2392202at2759"/>
<evidence type="ECO:0000313" key="12">
    <source>
        <dbReference type="Proteomes" id="UP000000689"/>
    </source>
</evidence>
<dbReference type="Proteomes" id="UP000000689">
    <property type="component" value="Chromosome 5"/>
</dbReference>